<proteinExistence type="predicted"/>
<dbReference type="AlphaFoldDB" id="A0A510PI64"/>
<dbReference type="Proteomes" id="UP000321223">
    <property type="component" value="Unassembled WGS sequence"/>
</dbReference>
<name>A0A510PI64_MICAE</name>
<organism evidence="1 2">
    <name type="scientific">Microcystis aeruginosa 11-30S32</name>
    <dbReference type="NCBI Taxonomy" id="2358142"/>
    <lineage>
        <taxon>Bacteria</taxon>
        <taxon>Bacillati</taxon>
        <taxon>Cyanobacteriota</taxon>
        <taxon>Cyanophyceae</taxon>
        <taxon>Oscillatoriophycideae</taxon>
        <taxon>Chroococcales</taxon>
        <taxon>Microcystaceae</taxon>
        <taxon>Microcystis</taxon>
    </lineage>
</organism>
<comment type="caution">
    <text evidence="1">The sequence shown here is derived from an EMBL/GenBank/DDBJ whole genome shotgun (WGS) entry which is preliminary data.</text>
</comment>
<protein>
    <submittedName>
        <fullName evidence="1">Uncharacterized protein</fullName>
    </submittedName>
</protein>
<accession>A0A510PI64</accession>
<evidence type="ECO:0000313" key="1">
    <source>
        <dbReference type="EMBL" id="GCA93504.1"/>
    </source>
</evidence>
<reference evidence="1 2" key="1">
    <citation type="journal article" date="2019" name="Appl. Environ. Microbiol.">
        <title>Co-occurrence of broad and narrow host-range viruses infecting the toxic bloom-forming cyanobacterium Microcystis aeruginosa.</title>
        <authorList>
            <person name="Morimoto D."/>
            <person name="Tominaga K."/>
            <person name="Nishimura Y."/>
            <person name="Yoshida N."/>
            <person name="Kimura S."/>
            <person name="Sako Y."/>
            <person name="Yoshida T."/>
        </authorList>
    </citation>
    <scope>NUCLEOTIDE SEQUENCE [LARGE SCALE GENOMIC DNA]</scope>
    <source>
        <strain evidence="1 2">11-30S32</strain>
    </source>
</reference>
<dbReference type="EMBL" id="BHVU01000113">
    <property type="protein sequence ID" value="GCA93504.1"/>
    <property type="molecule type" value="Genomic_DNA"/>
</dbReference>
<evidence type="ECO:0000313" key="2">
    <source>
        <dbReference type="Proteomes" id="UP000321223"/>
    </source>
</evidence>
<gene>
    <name evidence="1" type="ORF">MAE30S32_21560</name>
</gene>
<sequence>MNVYSFHALKKPNLQTKFSLVAVILQGQVSLKCDAEGTA</sequence>